<dbReference type="AlphaFoldDB" id="A0A4Y2CI49"/>
<evidence type="ECO:0008006" key="3">
    <source>
        <dbReference type="Google" id="ProtNLM"/>
    </source>
</evidence>
<dbReference type="OrthoDB" id="8191996at2759"/>
<sequence length="88" mass="9753">MGKDVKAIAIHRQISEVYGGNIVSEGMVRKWVRAFKDGRTNVHDGERSGRRSVITEDLVQDVDGKLRTGALRLSSLSKEFPQASRSVV</sequence>
<comment type="caution">
    <text evidence="1">The sequence shown here is derived from an EMBL/GenBank/DDBJ whole genome shotgun (WGS) entry which is preliminary data.</text>
</comment>
<dbReference type="Proteomes" id="UP000499080">
    <property type="component" value="Unassembled WGS sequence"/>
</dbReference>
<keyword evidence="2" id="KW-1185">Reference proteome</keyword>
<proteinExistence type="predicted"/>
<evidence type="ECO:0000313" key="1">
    <source>
        <dbReference type="EMBL" id="GBM03614.1"/>
    </source>
</evidence>
<dbReference type="Gene3D" id="1.10.10.1450">
    <property type="match status" value="1"/>
</dbReference>
<dbReference type="EMBL" id="BGPR01000193">
    <property type="protein sequence ID" value="GBM03614.1"/>
    <property type="molecule type" value="Genomic_DNA"/>
</dbReference>
<reference evidence="1 2" key="1">
    <citation type="journal article" date="2019" name="Sci. Rep.">
        <title>Orb-weaving spider Araneus ventricosus genome elucidates the spidroin gene catalogue.</title>
        <authorList>
            <person name="Kono N."/>
            <person name="Nakamura H."/>
            <person name="Ohtoshi R."/>
            <person name="Moran D.A.P."/>
            <person name="Shinohara A."/>
            <person name="Yoshida Y."/>
            <person name="Fujiwara M."/>
            <person name="Mori M."/>
            <person name="Tomita M."/>
            <person name="Arakawa K."/>
        </authorList>
    </citation>
    <scope>NUCLEOTIDE SEQUENCE [LARGE SCALE GENOMIC DNA]</scope>
</reference>
<evidence type="ECO:0000313" key="2">
    <source>
        <dbReference type="Proteomes" id="UP000499080"/>
    </source>
</evidence>
<name>A0A4Y2CI49_ARAVE</name>
<protein>
    <recommendedName>
        <fullName evidence="3">Mos1 transposase HTH domain-containing protein</fullName>
    </recommendedName>
</protein>
<gene>
    <name evidence="1" type="ORF">AVEN_203184_1</name>
</gene>
<organism evidence="1 2">
    <name type="scientific">Araneus ventricosus</name>
    <name type="common">Orbweaver spider</name>
    <name type="synonym">Epeira ventricosa</name>
    <dbReference type="NCBI Taxonomy" id="182803"/>
    <lineage>
        <taxon>Eukaryota</taxon>
        <taxon>Metazoa</taxon>
        <taxon>Ecdysozoa</taxon>
        <taxon>Arthropoda</taxon>
        <taxon>Chelicerata</taxon>
        <taxon>Arachnida</taxon>
        <taxon>Araneae</taxon>
        <taxon>Araneomorphae</taxon>
        <taxon>Entelegynae</taxon>
        <taxon>Araneoidea</taxon>
        <taxon>Araneidae</taxon>
        <taxon>Araneus</taxon>
    </lineage>
</organism>
<accession>A0A4Y2CI49</accession>